<feature type="region of interest" description="Disordered" evidence="2">
    <location>
        <begin position="1"/>
        <end position="77"/>
    </location>
</feature>
<dbReference type="SUPFAM" id="SSF101908">
    <property type="entry name" value="Putative isomerase YbhE"/>
    <property type="match status" value="1"/>
</dbReference>
<dbReference type="PANTHER" id="PTHR44163:SF1">
    <property type="entry name" value="U3 SMALL NUCLEOLAR RNA-ASSOCIATED PROTEIN 4 HOMOLOG"/>
    <property type="match status" value="1"/>
</dbReference>
<dbReference type="OrthoDB" id="8883818at2759"/>
<keyword evidence="4" id="KW-1185">Reference proteome</keyword>
<dbReference type="InParanoid" id="G7DS15"/>
<dbReference type="GO" id="GO:0000462">
    <property type="term" value="P:maturation of SSU-rRNA from tricistronic rRNA transcript (SSU-rRNA, 5.8S rRNA, LSU-rRNA)"/>
    <property type="evidence" value="ECO:0007669"/>
    <property type="project" value="InterPro"/>
</dbReference>
<dbReference type="Pfam" id="PF00400">
    <property type="entry name" value="WD40"/>
    <property type="match status" value="3"/>
</dbReference>
<feature type="region of interest" description="Disordered" evidence="2">
    <location>
        <begin position="158"/>
        <end position="180"/>
    </location>
</feature>
<feature type="region of interest" description="Disordered" evidence="2">
    <location>
        <begin position="722"/>
        <end position="741"/>
    </location>
</feature>
<evidence type="ECO:0000256" key="2">
    <source>
        <dbReference type="SAM" id="MobiDB-lite"/>
    </source>
</evidence>
<dbReference type="GO" id="GO:0032040">
    <property type="term" value="C:small-subunit processome"/>
    <property type="evidence" value="ECO:0007669"/>
    <property type="project" value="TreeGrafter"/>
</dbReference>
<proteinExistence type="predicted"/>
<dbReference type="InterPro" id="IPR036322">
    <property type="entry name" value="WD40_repeat_dom_sf"/>
</dbReference>
<dbReference type="GO" id="GO:0003723">
    <property type="term" value="F:RNA binding"/>
    <property type="evidence" value="ECO:0007669"/>
    <property type="project" value="TreeGrafter"/>
</dbReference>
<feature type="compositionally biased region" description="Polar residues" evidence="2">
    <location>
        <begin position="64"/>
        <end position="74"/>
    </location>
</feature>
<dbReference type="RefSeq" id="XP_014565790.1">
    <property type="nucleotide sequence ID" value="XM_014710304.1"/>
</dbReference>
<dbReference type="OMA" id="EFWDVES"/>
<dbReference type="Proteomes" id="UP000009131">
    <property type="component" value="Unassembled WGS sequence"/>
</dbReference>
<sequence>MARKVSHGRTIPAGRLATESQDAVRAVNGHVRKPASASKSTEESSAESDADKSPEPQRRRLDSKVSQIEASTSEKVGAEQEASRLALHRLQFVDPQFSSITCLALTPSTFRPSTCKHLSFSRPDLSQGAQERELIAVGRAESGIELWTWLDGDGARPLVTARPAAPSSDRKGKAKQSSLDGNRQGYVQLAVLPLPLPSRVEHLAFAHQNVLSPSEVDLADSTDELAREQAKLLLTPPRLFSSGGGSELVEWSWLGSQRGQIRNRIDSQGGSIWSVAINATSSIMAIGCEDGCVRLISLWDDTLEHSRRFDRVGTRMLSIAWGLPVPFSGARQGLEDVLLVTGGADSSIRKWDARSGRCVAKMTTERRKDQQTLVWAVTVLSDGTIASGDSMGNVKLWDPRMNVQLQSFAAHQADCLCLSVSYDGRSLFTSGVDQRVTEIAYVPQARRWSLSFSRRVHTHDVRALAVSPMYASNLQGRSPAAVPLLISGGLDLGLSVLPIAPVSSQRRINPISDGPAIRFEDATQRRYSYAPAAAPIVHICRSSRLVVCQRLRSIGIWRLNAKMGDADLALPWVKLVDIEMKLASNLVCTAISADGRWLATSDTHELRLFELTQKADGSLAPRKIKPLTVAVNKSRAFGRIKGASAIAFTADNQRLIAASLSTQDIAIFHLAEACKTVHVFARTRGNSSAERSIVRLTNGHAHLNGNANGHAHVNGVHHDLAEGSSSSSDDEADAITVGDNSDHPPITAFAVSSDGQWLAAGSGLHVEIYNLDSLRHQWSMPSTLLPANAMTFLPGSCTLVIGLPNNTLQTYNVELKREQLWLSGKPLDSAGTLQLHRDQLIGLSTHASLNKIIAWGSSWAQTIDLPPFEQQGKKRRRESAVVADSTASKPTSVKYQSLLAFDFLGANELAAIERPFQSLLSTLPKAWSKPGKFAS</sequence>
<dbReference type="Gene3D" id="2.130.10.10">
    <property type="entry name" value="YVTN repeat-like/Quinoprotein amine dehydrogenase"/>
    <property type="match status" value="3"/>
</dbReference>
<dbReference type="InterPro" id="IPR015943">
    <property type="entry name" value="WD40/YVTN_repeat-like_dom_sf"/>
</dbReference>
<keyword evidence="1" id="KW-0853">WD repeat</keyword>
<evidence type="ECO:0000313" key="3">
    <source>
        <dbReference type="EMBL" id="GAA93375.1"/>
    </source>
</evidence>
<name>G7DS15_MIXOS</name>
<dbReference type="STRING" id="764103.G7DS15"/>
<dbReference type="AlphaFoldDB" id="G7DS15"/>
<dbReference type="GO" id="GO:0034455">
    <property type="term" value="C:t-UTP complex"/>
    <property type="evidence" value="ECO:0007669"/>
    <property type="project" value="TreeGrafter"/>
</dbReference>
<dbReference type="InterPro" id="IPR001680">
    <property type="entry name" value="WD40_rpt"/>
</dbReference>
<dbReference type="eggNOG" id="KOG2048">
    <property type="taxonomic scope" value="Eukaryota"/>
</dbReference>
<evidence type="ECO:0000313" key="4">
    <source>
        <dbReference type="Proteomes" id="UP000009131"/>
    </source>
</evidence>
<dbReference type="GO" id="GO:0030686">
    <property type="term" value="C:90S preribosome"/>
    <property type="evidence" value="ECO:0007669"/>
    <property type="project" value="InterPro"/>
</dbReference>
<accession>G7DS15</accession>
<feature type="repeat" description="WD" evidence="1">
    <location>
        <begin position="338"/>
        <end position="361"/>
    </location>
</feature>
<dbReference type="EMBL" id="BABT02000003">
    <property type="protein sequence ID" value="GAA93375.1"/>
    <property type="molecule type" value="Genomic_DNA"/>
</dbReference>
<dbReference type="PANTHER" id="PTHR44163">
    <property type="entry name" value="U3 SMALL NUCLEOLAR RNA-ASSOCIATED PROTEIN 4 HOMOLOG"/>
    <property type="match status" value="1"/>
</dbReference>
<protein>
    <submittedName>
        <fullName evidence="3">Uncharacterized protein</fullName>
    </submittedName>
</protein>
<evidence type="ECO:0000256" key="1">
    <source>
        <dbReference type="PROSITE-ProRule" id="PRU00221"/>
    </source>
</evidence>
<dbReference type="InterPro" id="IPR046351">
    <property type="entry name" value="UTP4"/>
</dbReference>
<dbReference type="HOGENOM" id="CLU_002392_2_0_1"/>
<gene>
    <name evidence="3" type="primary">Mo00015</name>
    <name evidence="3" type="ORF">E5Q_00015</name>
</gene>
<feature type="compositionally biased region" description="Basic and acidic residues" evidence="2">
    <location>
        <begin position="49"/>
        <end position="63"/>
    </location>
</feature>
<reference evidence="3 4" key="1">
    <citation type="journal article" date="2011" name="J. Gen. Appl. Microbiol.">
        <title>Draft genome sequencing of the enigmatic basidiomycete Mixia osmundae.</title>
        <authorList>
            <person name="Nishida H."/>
            <person name="Nagatsuka Y."/>
            <person name="Sugiyama J."/>
        </authorList>
    </citation>
    <scope>NUCLEOTIDE SEQUENCE [LARGE SCALE GENOMIC DNA]</scope>
    <source>
        <strain evidence="4">CBS 9802 / IAM 14324 / JCM 22182 / KY 12970</strain>
    </source>
</reference>
<organism evidence="3 4">
    <name type="scientific">Mixia osmundae (strain CBS 9802 / IAM 14324 / JCM 22182 / KY 12970)</name>
    <dbReference type="NCBI Taxonomy" id="764103"/>
    <lineage>
        <taxon>Eukaryota</taxon>
        <taxon>Fungi</taxon>
        <taxon>Dikarya</taxon>
        <taxon>Basidiomycota</taxon>
        <taxon>Pucciniomycotina</taxon>
        <taxon>Mixiomycetes</taxon>
        <taxon>Mixiales</taxon>
        <taxon>Mixiaceae</taxon>
        <taxon>Mixia</taxon>
    </lineage>
</organism>
<dbReference type="SUPFAM" id="SSF50978">
    <property type="entry name" value="WD40 repeat-like"/>
    <property type="match status" value="1"/>
</dbReference>
<reference evidence="3 4" key="2">
    <citation type="journal article" date="2012" name="Open Biol.">
        <title>Characteristics of nucleosomes and linker DNA regions on the genome of the basidiomycete Mixia osmundae revealed by mono- and dinucleosome mapping.</title>
        <authorList>
            <person name="Nishida H."/>
            <person name="Kondo S."/>
            <person name="Matsumoto T."/>
            <person name="Suzuki Y."/>
            <person name="Yoshikawa H."/>
            <person name="Taylor T.D."/>
            <person name="Sugiyama J."/>
        </authorList>
    </citation>
    <scope>NUCLEOTIDE SEQUENCE [LARGE SCALE GENOMIC DNA]</scope>
    <source>
        <strain evidence="4">CBS 9802 / IAM 14324 / JCM 22182 / KY 12970</strain>
    </source>
</reference>
<dbReference type="FunCoup" id="G7DS15">
    <property type="interactions" value="484"/>
</dbReference>
<dbReference type="SMART" id="SM00320">
    <property type="entry name" value="WD40"/>
    <property type="match status" value="7"/>
</dbReference>
<comment type="caution">
    <text evidence="3">The sequence shown here is derived from an EMBL/GenBank/DDBJ whole genome shotgun (WGS) entry which is preliminary data.</text>
</comment>
<dbReference type="PROSITE" id="PS50082">
    <property type="entry name" value="WD_REPEATS_2"/>
    <property type="match status" value="1"/>
</dbReference>